<comment type="caution">
    <text evidence="2">The sequence shown here is derived from an EMBL/GenBank/DDBJ whole genome shotgun (WGS) entry which is preliminary data.</text>
</comment>
<proteinExistence type="predicted"/>
<dbReference type="Proteomes" id="UP000482800">
    <property type="component" value="Unassembled WGS sequence"/>
</dbReference>
<feature type="compositionally biased region" description="Basic and acidic residues" evidence="1">
    <location>
        <begin position="70"/>
        <end position="84"/>
    </location>
</feature>
<organism evidence="2 3">
    <name type="scientific">Phytohabitans houttuyneae</name>
    <dbReference type="NCBI Taxonomy" id="1076126"/>
    <lineage>
        <taxon>Bacteria</taxon>
        <taxon>Bacillati</taxon>
        <taxon>Actinomycetota</taxon>
        <taxon>Actinomycetes</taxon>
        <taxon>Micromonosporales</taxon>
        <taxon>Micromonosporaceae</taxon>
    </lineage>
</organism>
<feature type="region of interest" description="Disordered" evidence="1">
    <location>
        <begin position="70"/>
        <end position="91"/>
    </location>
</feature>
<dbReference type="AlphaFoldDB" id="A0A6V8KC15"/>
<feature type="region of interest" description="Disordered" evidence="1">
    <location>
        <begin position="18"/>
        <end position="50"/>
    </location>
</feature>
<reference evidence="2 3" key="2">
    <citation type="submission" date="2020-03" db="EMBL/GenBank/DDBJ databases">
        <authorList>
            <person name="Ichikawa N."/>
            <person name="Kimura A."/>
            <person name="Kitahashi Y."/>
            <person name="Uohara A."/>
        </authorList>
    </citation>
    <scope>NUCLEOTIDE SEQUENCE [LARGE SCALE GENOMIC DNA]</scope>
    <source>
        <strain evidence="2 3">NBRC 108639</strain>
    </source>
</reference>
<name>A0A6V8KC15_9ACTN</name>
<keyword evidence="3" id="KW-1185">Reference proteome</keyword>
<reference evidence="2 3" key="1">
    <citation type="submission" date="2020-03" db="EMBL/GenBank/DDBJ databases">
        <title>Whole genome shotgun sequence of Phytohabitans houttuyneae NBRC 108639.</title>
        <authorList>
            <person name="Komaki H."/>
            <person name="Tamura T."/>
        </authorList>
    </citation>
    <scope>NUCLEOTIDE SEQUENCE [LARGE SCALE GENOMIC DNA]</scope>
    <source>
        <strain evidence="2 3">NBRC 108639</strain>
    </source>
</reference>
<protein>
    <submittedName>
        <fullName evidence="2">Uncharacterized protein</fullName>
    </submittedName>
</protein>
<gene>
    <name evidence="2" type="ORF">Phou_051600</name>
</gene>
<dbReference type="EMBL" id="BLPF01000002">
    <property type="protein sequence ID" value="GFJ80980.1"/>
    <property type="molecule type" value="Genomic_DNA"/>
</dbReference>
<evidence type="ECO:0000313" key="2">
    <source>
        <dbReference type="EMBL" id="GFJ80980.1"/>
    </source>
</evidence>
<evidence type="ECO:0000313" key="3">
    <source>
        <dbReference type="Proteomes" id="UP000482800"/>
    </source>
</evidence>
<evidence type="ECO:0000256" key="1">
    <source>
        <dbReference type="SAM" id="MobiDB-lite"/>
    </source>
</evidence>
<sequence length="156" mass="17725">MWFRVGVEFGRLDTPSYPDHIGTGRHDEPNTSTDLGTHFGTDQHHDDRRRVRRGPAQIRLLRGRPGRYERADNPALQLHDDQRLGHSRSGQPPRQCISFLVGLWPLVNGSLTYTDPVEACAGRRTVLARNIPDNARYIVLYDSGPGAPHVEFKVWH</sequence>
<accession>A0A6V8KC15</accession>